<name>A0ACB9D892_9ASTR</name>
<evidence type="ECO:0000313" key="1">
    <source>
        <dbReference type="EMBL" id="KAI3742593.1"/>
    </source>
</evidence>
<sequence>MTLFLVERCTLKSLLIKRMLFPVFWYYNEAEYKAGFTTSRFGCCVSIDLLLLFKSIGFNNRRSDNKDLQNVKGIFSSEAFVLVKDQIAKARADIAQYQSIFEKLQVEKDNLGWLEKEFNIKNDIGDALHQSFATSDSRISDLQMEIKNKLMKEIIAEFRNLVSTFPKDMGSMQTQLREHKEASSNIHSLRADVQSLNTILDRKMKELEALSGRSAAQSAEIQKLHATIHDL</sequence>
<comment type="caution">
    <text evidence="1">The sequence shown here is derived from an EMBL/GenBank/DDBJ whole genome shotgun (WGS) entry which is preliminary data.</text>
</comment>
<accession>A0ACB9D892</accession>
<keyword evidence="2" id="KW-1185">Reference proteome</keyword>
<proteinExistence type="predicted"/>
<gene>
    <name evidence="1" type="ORF">L1987_60280</name>
</gene>
<evidence type="ECO:0000313" key="2">
    <source>
        <dbReference type="Proteomes" id="UP001056120"/>
    </source>
</evidence>
<protein>
    <submittedName>
        <fullName evidence="1">Uncharacterized protein</fullName>
    </submittedName>
</protein>
<reference evidence="1 2" key="2">
    <citation type="journal article" date="2022" name="Mol. Ecol. Resour.">
        <title>The genomes of chicory, endive, great burdock and yacon provide insights into Asteraceae paleo-polyploidization history and plant inulin production.</title>
        <authorList>
            <person name="Fan W."/>
            <person name="Wang S."/>
            <person name="Wang H."/>
            <person name="Wang A."/>
            <person name="Jiang F."/>
            <person name="Liu H."/>
            <person name="Zhao H."/>
            <person name="Xu D."/>
            <person name="Zhang Y."/>
        </authorList>
    </citation>
    <scope>NUCLEOTIDE SEQUENCE [LARGE SCALE GENOMIC DNA]</scope>
    <source>
        <strain evidence="2">cv. Yunnan</strain>
        <tissue evidence="1">Leaves</tissue>
    </source>
</reference>
<organism evidence="1 2">
    <name type="scientific">Smallanthus sonchifolius</name>
    <dbReference type="NCBI Taxonomy" id="185202"/>
    <lineage>
        <taxon>Eukaryota</taxon>
        <taxon>Viridiplantae</taxon>
        <taxon>Streptophyta</taxon>
        <taxon>Embryophyta</taxon>
        <taxon>Tracheophyta</taxon>
        <taxon>Spermatophyta</taxon>
        <taxon>Magnoliopsida</taxon>
        <taxon>eudicotyledons</taxon>
        <taxon>Gunneridae</taxon>
        <taxon>Pentapetalae</taxon>
        <taxon>asterids</taxon>
        <taxon>campanulids</taxon>
        <taxon>Asterales</taxon>
        <taxon>Asteraceae</taxon>
        <taxon>Asteroideae</taxon>
        <taxon>Heliantheae alliance</taxon>
        <taxon>Millerieae</taxon>
        <taxon>Smallanthus</taxon>
    </lineage>
</organism>
<dbReference type="Proteomes" id="UP001056120">
    <property type="component" value="Linkage Group LG20"/>
</dbReference>
<reference evidence="2" key="1">
    <citation type="journal article" date="2022" name="Mol. Ecol. Resour.">
        <title>The genomes of chicory, endive, great burdock and yacon provide insights into Asteraceae palaeo-polyploidization history and plant inulin production.</title>
        <authorList>
            <person name="Fan W."/>
            <person name="Wang S."/>
            <person name="Wang H."/>
            <person name="Wang A."/>
            <person name="Jiang F."/>
            <person name="Liu H."/>
            <person name="Zhao H."/>
            <person name="Xu D."/>
            <person name="Zhang Y."/>
        </authorList>
    </citation>
    <scope>NUCLEOTIDE SEQUENCE [LARGE SCALE GENOMIC DNA]</scope>
    <source>
        <strain evidence="2">cv. Yunnan</strain>
    </source>
</reference>
<dbReference type="EMBL" id="CM042037">
    <property type="protein sequence ID" value="KAI3742593.1"/>
    <property type="molecule type" value="Genomic_DNA"/>
</dbReference>